<dbReference type="PANTHER" id="PTHR43344">
    <property type="entry name" value="PHOSPHOSERINE PHOSPHATASE"/>
    <property type="match status" value="1"/>
</dbReference>
<dbReference type="EMBL" id="QUOU01000001">
    <property type="protein sequence ID" value="REL26556.1"/>
    <property type="molecule type" value="Genomic_DNA"/>
</dbReference>
<dbReference type="NCBIfam" id="TIGR01488">
    <property type="entry name" value="HAD-SF-IB"/>
    <property type="match status" value="1"/>
</dbReference>
<name>A0A3E0TPQ0_9GAMM</name>
<dbReference type="GO" id="GO:0005737">
    <property type="term" value="C:cytoplasm"/>
    <property type="evidence" value="ECO:0007669"/>
    <property type="project" value="TreeGrafter"/>
</dbReference>
<keyword evidence="1" id="KW-0472">Membrane</keyword>
<evidence type="ECO:0000313" key="3">
    <source>
        <dbReference type="Proteomes" id="UP000256478"/>
    </source>
</evidence>
<accession>A0A3E0TPQ0</accession>
<dbReference type="Pfam" id="PF12710">
    <property type="entry name" value="HAD"/>
    <property type="match status" value="1"/>
</dbReference>
<dbReference type="AlphaFoldDB" id="A0A3E0TPQ0"/>
<dbReference type="SUPFAM" id="SSF56784">
    <property type="entry name" value="HAD-like"/>
    <property type="match status" value="1"/>
</dbReference>
<dbReference type="RefSeq" id="WP_116007673.1">
    <property type="nucleotide sequence ID" value="NZ_QUOU01000001.1"/>
</dbReference>
<gene>
    <name evidence="2" type="ORF">DXX93_08160</name>
</gene>
<dbReference type="InterPro" id="IPR023214">
    <property type="entry name" value="HAD_sf"/>
</dbReference>
<reference evidence="2 3" key="1">
    <citation type="submission" date="2018-08" db="EMBL/GenBank/DDBJ databases">
        <title>Thalassotalea euphylliae genome.</title>
        <authorList>
            <person name="Summers S."/>
            <person name="Rice S.A."/>
            <person name="Freckelton M.L."/>
            <person name="Nedved B.T."/>
            <person name="Hadfield M.G."/>
        </authorList>
    </citation>
    <scope>NUCLEOTIDE SEQUENCE [LARGE SCALE GENOMIC DNA]</scope>
    <source>
        <strain evidence="2 3">H1</strain>
    </source>
</reference>
<dbReference type="GO" id="GO:0006564">
    <property type="term" value="P:L-serine biosynthetic process"/>
    <property type="evidence" value="ECO:0007669"/>
    <property type="project" value="TreeGrafter"/>
</dbReference>
<dbReference type="Proteomes" id="UP000256478">
    <property type="component" value="Unassembled WGS sequence"/>
</dbReference>
<dbReference type="OrthoDB" id="9784466at2"/>
<dbReference type="Gene3D" id="1.20.1440.100">
    <property type="entry name" value="SG protein - dephosphorylation function"/>
    <property type="match status" value="1"/>
</dbReference>
<organism evidence="2 3">
    <name type="scientific">Thalassotalea euphylliae</name>
    <dbReference type="NCBI Taxonomy" id="1655234"/>
    <lineage>
        <taxon>Bacteria</taxon>
        <taxon>Pseudomonadati</taxon>
        <taxon>Pseudomonadota</taxon>
        <taxon>Gammaproteobacteria</taxon>
        <taxon>Alteromonadales</taxon>
        <taxon>Colwelliaceae</taxon>
        <taxon>Thalassotalea</taxon>
    </lineage>
</organism>
<sequence>MKAVNNPNLGLALFDFDGTITTADTYTKFLLNTTPLYRIVIGALVLSPFILWHKLGRYPTAKLRPKLTFFAFWRRKVASTKRQANNFSAQFMDSVIFDRALTEIRWHQTQGHEIAVVSANVNIYLAAWCHRHQVNLISSELAVQKRRKNQRYTGKYRNGDCSNEKKALAIKSHYKLANYSHIYAYGDTQEDMPMLALANKKYFQWQEIA</sequence>
<comment type="caution">
    <text evidence="2">The sequence shown here is derived from an EMBL/GenBank/DDBJ whole genome shotgun (WGS) entry which is preliminary data.</text>
</comment>
<dbReference type="GO" id="GO:0000287">
    <property type="term" value="F:magnesium ion binding"/>
    <property type="evidence" value="ECO:0007669"/>
    <property type="project" value="TreeGrafter"/>
</dbReference>
<dbReference type="InterPro" id="IPR036412">
    <property type="entry name" value="HAD-like_sf"/>
</dbReference>
<keyword evidence="1" id="KW-1133">Transmembrane helix</keyword>
<dbReference type="InterPro" id="IPR050582">
    <property type="entry name" value="HAD-like_SerB"/>
</dbReference>
<dbReference type="PANTHER" id="PTHR43344:SF14">
    <property type="entry name" value="HAD-IB FAMILY HYDROLASE"/>
    <property type="match status" value="1"/>
</dbReference>
<evidence type="ECO:0000313" key="2">
    <source>
        <dbReference type="EMBL" id="REL26556.1"/>
    </source>
</evidence>
<evidence type="ECO:0000256" key="1">
    <source>
        <dbReference type="SAM" id="Phobius"/>
    </source>
</evidence>
<keyword evidence="1" id="KW-0812">Transmembrane</keyword>
<dbReference type="GO" id="GO:0036424">
    <property type="term" value="F:L-phosphoserine phosphatase activity"/>
    <property type="evidence" value="ECO:0007669"/>
    <property type="project" value="TreeGrafter"/>
</dbReference>
<dbReference type="Gene3D" id="3.40.50.1000">
    <property type="entry name" value="HAD superfamily/HAD-like"/>
    <property type="match status" value="1"/>
</dbReference>
<feature type="transmembrane region" description="Helical" evidence="1">
    <location>
        <begin position="36"/>
        <end position="55"/>
    </location>
</feature>
<protein>
    <submittedName>
        <fullName evidence="2">Phosphoserine phosphatase</fullName>
    </submittedName>
</protein>
<proteinExistence type="predicted"/>